<feature type="domain" description="TNFR-Cys" evidence="5">
    <location>
        <begin position="57"/>
        <end position="99"/>
    </location>
</feature>
<dbReference type="InterPro" id="IPR022332">
    <property type="entry name" value="TNFR_14"/>
</dbReference>
<keyword evidence="7" id="KW-1185">Reference proteome</keyword>
<dbReference type="GeneTree" id="ENSGT00940000162427"/>
<dbReference type="PRINTS" id="PR01965">
    <property type="entry name" value="TNFACTORR14"/>
</dbReference>
<feature type="repeat" description="TNFR-Cys" evidence="1">
    <location>
        <begin position="100"/>
        <end position="142"/>
    </location>
</feature>
<dbReference type="SMART" id="SM00208">
    <property type="entry name" value="TNFR"/>
    <property type="match status" value="4"/>
</dbReference>
<evidence type="ECO:0000313" key="6">
    <source>
        <dbReference type="Ensembl" id="ENSFCTP00005043806.1"/>
    </source>
</evidence>
<feature type="region of interest" description="Disordered" evidence="2">
    <location>
        <begin position="283"/>
        <end position="305"/>
    </location>
</feature>
<feature type="compositionally biased region" description="Low complexity" evidence="2">
    <location>
        <begin position="414"/>
        <end position="424"/>
    </location>
</feature>
<reference evidence="6" key="2">
    <citation type="submission" date="2025-08" db="UniProtKB">
        <authorList>
            <consortium name="Ensembl"/>
        </authorList>
    </citation>
    <scope>IDENTIFICATION</scope>
    <source>
        <strain evidence="6">breed Abyssinian</strain>
    </source>
</reference>
<reference evidence="6" key="3">
    <citation type="submission" date="2025-09" db="UniProtKB">
        <authorList>
            <consortium name="Ensembl"/>
        </authorList>
    </citation>
    <scope>IDENTIFICATION</scope>
    <source>
        <strain evidence="6">breed Abyssinian</strain>
    </source>
</reference>
<proteinExistence type="predicted"/>
<feature type="compositionally biased region" description="Low complexity" evidence="2">
    <location>
        <begin position="292"/>
        <end position="305"/>
    </location>
</feature>
<dbReference type="InterPro" id="IPR001368">
    <property type="entry name" value="TNFR/NGFR_Cys_rich_reg"/>
</dbReference>
<keyword evidence="3" id="KW-0472">Membrane</keyword>
<dbReference type="Pfam" id="PF00020">
    <property type="entry name" value="TNFR_c6"/>
    <property type="match status" value="3"/>
</dbReference>
<accession>A0ABI7Z9A3</accession>
<sequence length="476" mass="51145">MSLTLYLLLLGPLRCSLAAAPCKEEEYPVGAECCPKCGPGYRVQEACGELTGTLCVPCDPGTYTAHLNGLSECLQCRVCDPAMGLVTRRQCSRTENTVCVCDQGHFCVSESGDDCAECRPHTACRPGQRVQQRGTEWQDRVCEDCPPETFSPSGTLEECQPWTRCNGPFQSLLNAGTSSSDVKCSSWSLSLFVGLTFSVLLLGGIIPIVVWLLRKRMKTRRSPGKQGGVVPSGLRAPAGALGGGQQEPWAGLGPPERPHIVRSLARSLPAYLPCCGLHIWAGPRPRPRPRRPGSGLQQGAGARQGVQAGKVSHLLRLSASPCWALAPGSPGRRQASGSRALSGPPSGRCSFSPDSGAPVPRGTLPCEVSTPFPWMTITSGCVRDRVWQLEARAEVPPRCHESWAPWRTSLHGSGLSPGGSFSQGRPHREKSGAWVPPTPNAEWTLCDTGSLFCRRTRQGETLTGIMDHSPAPTHWR</sequence>
<dbReference type="Gene3D" id="2.10.50.10">
    <property type="entry name" value="Tumor Necrosis Factor Receptor, subunit A, domain 2"/>
    <property type="match status" value="3"/>
</dbReference>
<evidence type="ECO:0000256" key="4">
    <source>
        <dbReference type="SAM" id="SignalP"/>
    </source>
</evidence>
<dbReference type="Ensembl" id="ENSFCTT00005059621.1">
    <property type="protein sequence ID" value="ENSFCTP00005043806.1"/>
    <property type="gene ID" value="ENSFCTG00005020726.1"/>
</dbReference>
<evidence type="ECO:0000256" key="1">
    <source>
        <dbReference type="PROSITE-ProRule" id="PRU00206"/>
    </source>
</evidence>
<evidence type="ECO:0000256" key="2">
    <source>
        <dbReference type="SAM" id="MobiDB-lite"/>
    </source>
</evidence>
<dbReference type="PROSITE" id="PS50050">
    <property type="entry name" value="TNFR_NGFR_2"/>
    <property type="match status" value="2"/>
</dbReference>
<dbReference type="PANTHER" id="PTHR46838">
    <property type="entry name" value="TUMOR NECROSIS FACTOR RECEPTOR SUPERFAMILY MEMBER 14"/>
    <property type="match status" value="1"/>
</dbReference>
<feature type="domain" description="TNFR-Cys" evidence="5">
    <location>
        <begin position="100"/>
        <end position="142"/>
    </location>
</feature>
<reference evidence="6 7" key="1">
    <citation type="submission" date="2021-02" db="EMBL/GenBank/DDBJ databases">
        <title>Safari Cat Assemblies.</title>
        <authorList>
            <person name="Bredemeyer K.R."/>
            <person name="Murphy W.J."/>
        </authorList>
    </citation>
    <scope>NUCLEOTIDE SEQUENCE [LARGE SCALE GENOMIC DNA]</scope>
</reference>
<dbReference type="CDD" id="cd10582">
    <property type="entry name" value="TNFRSF14"/>
    <property type="match status" value="1"/>
</dbReference>
<keyword evidence="1" id="KW-1015">Disulfide bond</keyword>
<feature type="transmembrane region" description="Helical" evidence="3">
    <location>
        <begin position="187"/>
        <end position="213"/>
    </location>
</feature>
<feature type="disulfide bond" evidence="1">
    <location>
        <begin position="58"/>
        <end position="73"/>
    </location>
</feature>
<organism evidence="6 7">
    <name type="scientific">Felis catus</name>
    <name type="common">Cat</name>
    <name type="synonym">Felis silvestris catus</name>
    <dbReference type="NCBI Taxonomy" id="9685"/>
    <lineage>
        <taxon>Eukaryota</taxon>
        <taxon>Metazoa</taxon>
        <taxon>Chordata</taxon>
        <taxon>Craniata</taxon>
        <taxon>Vertebrata</taxon>
        <taxon>Euteleostomi</taxon>
        <taxon>Mammalia</taxon>
        <taxon>Eutheria</taxon>
        <taxon>Laurasiatheria</taxon>
        <taxon>Carnivora</taxon>
        <taxon>Feliformia</taxon>
        <taxon>Felidae</taxon>
        <taxon>Felinae</taxon>
        <taxon>Felis</taxon>
    </lineage>
</organism>
<name>A0ABI7Z9A3_FELCA</name>
<evidence type="ECO:0000259" key="5">
    <source>
        <dbReference type="PROSITE" id="PS50050"/>
    </source>
</evidence>
<keyword evidence="3" id="KW-0812">Transmembrane</keyword>
<dbReference type="SUPFAM" id="SSF57586">
    <property type="entry name" value="TNF receptor-like"/>
    <property type="match status" value="3"/>
</dbReference>
<feature type="region of interest" description="Disordered" evidence="2">
    <location>
        <begin position="327"/>
        <end position="356"/>
    </location>
</feature>
<dbReference type="PANTHER" id="PTHR46838:SF1">
    <property type="entry name" value="TUMOR NECROSIS FACTOR RECEPTOR SUPERFAMILY MEMBER 14"/>
    <property type="match status" value="1"/>
</dbReference>
<feature type="disulfide bond" evidence="1">
    <location>
        <begin position="124"/>
        <end position="142"/>
    </location>
</feature>
<keyword evidence="3" id="KW-1133">Transmembrane helix</keyword>
<gene>
    <name evidence="6" type="primary">TNFRSF14</name>
</gene>
<dbReference type="PROSITE" id="PS00652">
    <property type="entry name" value="TNFR_NGFR_1"/>
    <property type="match status" value="1"/>
</dbReference>
<dbReference type="InterPro" id="IPR034031">
    <property type="entry name" value="TNFRSF14/UL144_N"/>
</dbReference>
<feature type="chain" id="PRO_5046100563" description="TNFR-Cys domain-containing protein" evidence="4">
    <location>
        <begin position="19"/>
        <end position="476"/>
    </location>
</feature>
<evidence type="ECO:0000256" key="3">
    <source>
        <dbReference type="SAM" id="Phobius"/>
    </source>
</evidence>
<feature type="signal peptide" evidence="4">
    <location>
        <begin position="1"/>
        <end position="18"/>
    </location>
</feature>
<dbReference type="Proteomes" id="UP000823872">
    <property type="component" value="Chromosome C1"/>
</dbReference>
<comment type="caution">
    <text evidence="1">Lacks conserved residue(s) required for the propagation of feature annotation.</text>
</comment>
<protein>
    <recommendedName>
        <fullName evidence="5">TNFR-Cys domain-containing protein</fullName>
    </recommendedName>
</protein>
<feature type="region of interest" description="Disordered" evidence="2">
    <location>
        <begin position="414"/>
        <end position="436"/>
    </location>
</feature>
<evidence type="ECO:0000313" key="7">
    <source>
        <dbReference type="Proteomes" id="UP000823872"/>
    </source>
</evidence>
<feature type="repeat" description="TNFR-Cys" evidence="1">
    <location>
        <begin position="57"/>
        <end position="99"/>
    </location>
</feature>
<keyword evidence="4" id="KW-0732">Signal</keyword>